<protein>
    <recommendedName>
        <fullName evidence="4">Protein LNK1</fullName>
    </recommendedName>
</protein>
<keyword evidence="3" id="KW-1185">Reference proteome</keyword>
<dbReference type="Proteomes" id="UP000030748">
    <property type="component" value="Unassembled WGS sequence"/>
</dbReference>
<gene>
    <name evidence="2" type="ORF">MIMGU_mgv1a025371mg</name>
</gene>
<dbReference type="PANTHER" id="PTHR33334">
    <property type="entry name" value="PROTEIN LNK1"/>
    <property type="match status" value="1"/>
</dbReference>
<dbReference type="AlphaFoldDB" id="A0A022PQA8"/>
<feature type="compositionally biased region" description="Basic and acidic residues" evidence="1">
    <location>
        <begin position="32"/>
        <end position="42"/>
    </location>
</feature>
<dbReference type="eggNOG" id="ENOG502QY4B">
    <property type="taxonomic scope" value="Eukaryota"/>
</dbReference>
<dbReference type="GO" id="GO:0007623">
    <property type="term" value="P:circadian rhythm"/>
    <property type="evidence" value="ECO:0007669"/>
    <property type="project" value="InterPro"/>
</dbReference>
<reference evidence="2 3" key="1">
    <citation type="journal article" date="2013" name="Proc. Natl. Acad. Sci. U.S.A.">
        <title>Fine-scale variation in meiotic recombination in Mimulus inferred from population shotgun sequencing.</title>
        <authorList>
            <person name="Hellsten U."/>
            <person name="Wright K.M."/>
            <person name="Jenkins J."/>
            <person name="Shu S."/>
            <person name="Yuan Y."/>
            <person name="Wessler S.R."/>
            <person name="Schmutz J."/>
            <person name="Willis J.H."/>
            <person name="Rokhsar D.S."/>
        </authorList>
    </citation>
    <scope>NUCLEOTIDE SEQUENCE [LARGE SCALE GENOMIC DNA]</scope>
    <source>
        <strain evidence="3">cv. DUN x IM62</strain>
    </source>
</reference>
<proteinExistence type="predicted"/>
<evidence type="ECO:0000256" key="1">
    <source>
        <dbReference type="SAM" id="MobiDB-lite"/>
    </source>
</evidence>
<feature type="region of interest" description="Disordered" evidence="1">
    <location>
        <begin position="25"/>
        <end position="131"/>
    </location>
</feature>
<dbReference type="InterPro" id="IPR039928">
    <property type="entry name" value="LNK"/>
</dbReference>
<feature type="non-terminal residue" evidence="2">
    <location>
        <position position="623"/>
    </location>
</feature>
<accession>A0A022PQA8</accession>
<evidence type="ECO:0008006" key="4">
    <source>
        <dbReference type="Google" id="ProtNLM"/>
    </source>
</evidence>
<evidence type="ECO:0000313" key="3">
    <source>
        <dbReference type="Proteomes" id="UP000030748"/>
    </source>
</evidence>
<organism evidence="2 3">
    <name type="scientific">Erythranthe guttata</name>
    <name type="common">Yellow monkey flower</name>
    <name type="synonym">Mimulus guttatus</name>
    <dbReference type="NCBI Taxonomy" id="4155"/>
    <lineage>
        <taxon>Eukaryota</taxon>
        <taxon>Viridiplantae</taxon>
        <taxon>Streptophyta</taxon>
        <taxon>Embryophyta</taxon>
        <taxon>Tracheophyta</taxon>
        <taxon>Spermatophyta</taxon>
        <taxon>Magnoliopsida</taxon>
        <taxon>eudicotyledons</taxon>
        <taxon>Gunneridae</taxon>
        <taxon>Pentapetalae</taxon>
        <taxon>asterids</taxon>
        <taxon>lamiids</taxon>
        <taxon>Lamiales</taxon>
        <taxon>Phrymaceae</taxon>
        <taxon>Erythranthe</taxon>
    </lineage>
</organism>
<dbReference type="GO" id="GO:0006355">
    <property type="term" value="P:regulation of DNA-templated transcription"/>
    <property type="evidence" value="ECO:0007669"/>
    <property type="project" value="InterPro"/>
</dbReference>
<dbReference type="PANTHER" id="PTHR33334:SF8">
    <property type="entry name" value="PROTEIN LNK1"/>
    <property type="match status" value="1"/>
</dbReference>
<feature type="compositionally biased region" description="Polar residues" evidence="1">
    <location>
        <begin position="385"/>
        <end position="396"/>
    </location>
</feature>
<dbReference type="EMBL" id="KI632331">
    <property type="protein sequence ID" value="EYU18487.1"/>
    <property type="molecule type" value="Genomic_DNA"/>
</dbReference>
<feature type="region of interest" description="Disordered" evidence="1">
    <location>
        <begin position="385"/>
        <end position="486"/>
    </location>
</feature>
<feature type="compositionally biased region" description="Polar residues" evidence="1">
    <location>
        <begin position="431"/>
        <end position="440"/>
    </location>
</feature>
<sequence>MSDLCSYEFEDIVWDDFCQSDDHIVPHPGSGRADHSALGDSHKKPRHEAVSISNGTGDQSSAAYGDQGSEQGGFSSLSKRRSTMLENDSYSPAPSAVLPSPSDSDANKDTSSLASENTTSSSPAFKSNNADSNHSEFCVNDAILGEQTSAVDNNSFTDTLGDITLTGSNLDFFENREGKDSSDMLYYGWPEIGNFEDVDTMFSPFIYAHYRSCDSAFGLAAMKDDEFGWFPSADNIGESGDIVKPDFKFPYGESNPVKNISQNHNSSSCSSANDSTMTYVPTRFNHSSWTSEKSDSCMSFVNGPAMANSEDGFIPRQQMMDHKKQVKLQNQSTGKRKEHYFGDNSNYMSNLSNEVVQLPLSFMHSDSSPWSDLTSVNPTTSVVKSETYDLTSPSPRDSSHASNQSQSSFDDPKFPLAAPEQSGRREKLHTHQGSLSSAYSNKKKASGTVQAVTGDTGTAGKTGGKQVCYSRDDSDSHRGTVGFSPLIPIELGPSDIQERSMSLGMDDTSLEAASFRQLQLVMEQLDLRTKMCIRDSLYRLARSAEQRSNHLNLNGSCGDEREASKAFMGEGPHKYDTYFLISYSFSFMDIETDTNPIDRSIAHLLFHRPSESSAIPVHDSSLP</sequence>
<dbReference type="STRING" id="4155.A0A022PQA8"/>
<name>A0A022PQA8_ERYGU</name>
<feature type="compositionally biased region" description="Polar residues" evidence="1">
    <location>
        <begin position="51"/>
        <end position="77"/>
    </location>
</feature>
<evidence type="ECO:0000313" key="2">
    <source>
        <dbReference type="EMBL" id="EYU18487.1"/>
    </source>
</evidence>
<feature type="compositionally biased region" description="Low complexity" evidence="1">
    <location>
        <begin position="89"/>
        <end position="122"/>
    </location>
</feature>